<feature type="transmembrane region" description="Helical" evidence="6">
    <location>
        <begin position="83"/>
        <end position="107"/>
    </location>
</feature>
<organism evidence="7 8">
    <name type="scientific">Roseivirga echinicomitans</name>
    <dbReference type="NCBI Taxonomy" id="296218"/>
    <lineage>
        <taxon>Bacteria</taxon>
        <taxon>Pseudomonadati</taxon>
        <taxon>Bacteroidota</taxon>
        <taxon>Cytophagia</taxon>
        <taxon>Cytophagales</taxon>
        <taxon>Roseivirgaceae</taxon>
        <taxon>Roseivirga</taxon>
    </lineage>
</organism>
<dbReference type="AlphaFoldDB" id="A0A150XUP2"/>
<accession>A0A150XUP2</accession>
<name>A0A150XUP2_9BACT</name>
<evidence type="ECO:0000256" key="3">
    <source>
        <dbReference type="ARBA" id="ARBA00022692"/>
    </source>
</evidence>
<dbReference type="GO" id="GO:0016020">
    <property type="term" value="C:membrane"/>
    <property type="evidence" value="ECO:0007669"/>
    <property type="project" value="UniProtKB-SubCell"/>
</dbReference>
<proteinExistence type="inferred from homology"/>
<feature type="transmembrane region" description="Helical" evidence="6">
    <location>
        <begin position="238"/>
        <end position="261"/>
    </location>
</feature>
<dbReference type="Pfam" id="PF01594">
    <property type="entry name" value="AI-2E_transport"/>
    <property type="match status" value="1"/>
</dbReference>
<keyword evidence="8" id="KW-1185">Reference proteome</keyword>
<comment type="similarity">
    <text evidence="2">Belongs to the autoinducer-2 exporter (AI-2E) (TC 2.A.86) family.</text>
</comment>
<comment type="subcellular location">
    <subcellularLocation>
        <location evidence="1">Membrane</location>
        <topology evidence="1">Multi-pass membrane protein</topology>
    </subcellularLocation>
</comment>
<feature type="transmembrane region" description="Helical" evidence="6">
    <location>
        <begin position="169"/>
        <end position="192"/>
    </location>
</feature>
<keyword evidence="5 6" id="KW-0472">Membrane</keyword>
<dbReference type="STRING" id="296218.AWN68_14490"/>
<evidence type="ECO:0000256" key="1">
    <source>
        <dbReference type="ARBA" id="ARBA00004141"/>
    </source>
</evidence>
<evidence type="ECO:0000313" key="8">
    <source>
        <dbReference type="Proteomes" id="UP000075615"/>
    </source>
</evidence>
<protein>
    <recommendedName>
        <fullName evidence="9">Permease</fullName>
    </recommendedName>
</protein>
<dbReference type="Proteomes" id="UP000075615">
    <property type="component" value="Unassembled WGS sequence"/>
</dbReference>
<evidence type="ECO:0000313" key="7">
    <source>
        <dbReference type="EMBL" id="KYG82461.1"/>
    </source>
</evidence>
<reference evidence="7 8" key="1">
    <citation type="submission" date="2016-01" db="EMBL/GenBank/DDBJ databases">
        <title>Genome sequencing of Roseivirga echinicomitans KMM 6058.</title>
        <authorList>
            <person name="Selvaratnam C."/>
            <person name="Thevarajoo S."/>
            <person name="Goh K.M."/>
            <person name="Ee R."/>
            <person name="Chan K.-G."/>
            <person name="Chong C.S."/>
        </authorList>
    </citation>
    <scope>NUCLEOTIDE SEQUENCE [LARGE SCALE GENOMIC DNA]</scope>
    <source>
        <strain evidence="7 8">KMM 6058</strain>
    </source>
</reference>
<feature type="transmembrane region" description="Helical" evidence="6">
    <location>
        <begin position="204"/>
        <end position="226"/>
    </location>
</feature>
<feature type="transmembrane region" description="Helical" evidence="6">
    <location>
        <begin position="141"/>
        <end position="163"/>
    </location>
</feature>
<evidence type="ECO:0000256" key="4">
    <source>
        <dbReference type="ARBA" id="ARBA00022989"/>
    </source>
</evidence>
<dbReference type="EMBL" id="LRDB01000003">
    <property type="protein sequence ID" value="KYG82461.1"/>
    <property type="molecule type" value="Genomic_DNA"/>
</dbReference>
<dbReference type="InterPro" id="IPR002549">
    <property type="entry name" value="AI-2E-like"/>
</dbReference>
<evidence type="ECO:0000256" key="2">
    <source>
        <dbReference type="ARBA" id="ARBA00009773"/>
    </source>
</evidence>
<comment type="caution">
    <text evidence="7">The sequence shown here is derived from an EMBL/GenBank/DDBJ whole genome shotgun (WGS) entry which is preliminary data.</text>
</comment>
<gene>
    <name evidence="7" type="ORF">AWN68_14490</name>
</gene>
<keyword evidence="4 6" id="KW-1133">Transmembrane helix</keyword>
<evidence type="ECO:0000256" key="5">
    <source>
        <dbReference type="ARBA" id="ARBA00023136"/>
    </source>
</evidence>
<evidence type="ECO:0008006" key="9">
    <source>
        <dbReference type="Google" id="ProtNLM"/>
    </source>
</evidence>
<evidence type="ECO:0000256" key="6">
    <source>
        <dbReference type="SAM" id="Phobius"/>
    </source>
</evidence>
<keyword evidence="3 6" id="KW-0812">Transmembrane</keyword>
<sequence length="295" mass="32906">MAIIMSLTLFTLIILSLFGLLSHQFSLFMEKWPLLEEKVLQEVQALDEDIAASSFQFMIGDQGVIKSILTYASNYLVPALPEIIYQSSISLVLIFLIPVYAALILFYRRVLVHFLYYMLPKSAHHYIETILPNVIVTYYNFIKGVGMVYLVVGILNSLGLWLIGIPNPIFFGFVASILTFIPYVGITIGALLPMAVSWLQFDSFLYPLGVIAIFSFVQILEANLIFPLAVSNRLKMNALVTLIVIIGGGIIWGASGMILFLPFAGILKLIADQVEDMKPISVLLGTNKDLEEEED</sequence>